<dbReference type="EMBL" id="CANHGI010000003">
    <property type="protein sequence ID" value="CAI5444970.1"/>
    <property type="molecule type" value="Genomic_DNA"/>
</dbReference>
<accession>A0A9P1N221</accession>
<comment type="caution">
    <text evidence="2">The sequence shown here is derived from an EMBL/GenBank/DDBJ whole genome shotgun (WGS) entry which is preliminary data.</text>
</comment>
<proteinExistence type="predicted"/>
<protein>
    <submittedName>
        <fullName evidence="2">Uncharacterized protein</fullName>
    </submittedName>
</protein>
<evidence type="ECO:0000256" key="1">
    <source>
        <dbReference type="SAM" id="MobiDB-lite"/>
    </source>
</evidence>
<evidence type="ECO:0000313" key="3">
    <source>
        <dbReference type="Proteomes" id="UP001152747"/>
    </source>
</evidence>
<feature type="compositionally biased region" description="Basic and acidic residues" evidence="1">
    <location>
        <begin position="9"/>
        <end position="49"/>
    </location>
</feature>
<organism evidence="2 3">
    <name type="scientific">Caenorhabditis angaria</name>
    <dbReference type="NCBI Taxonomy" id="860376"/>
    <lineage>
        <taxon>Eukaryota</taxon>
        <taxon>Metazoa</taxon>
        <taxon>Ecdysozoa</taxon>
        <taxon>Nematoda</taxon>
        <taxon>Chromadorea</taxon>
        <taxon>Rhabditida</taxon>
        <taxon>Rhabditina</taxon>
        <taxon>Rhabditomorpha</taxon>
        <taxon>Rhabditoidea</taxon>
        <taxon>Rhabditidae</taxon>
        <taxon>Peloderinae</taxon>
        <taxon>Caenorhabditis</taxon>
    </lineage>
</organism>
<name>A0A9P1N221_9PELO</name>
<sequence length="286" mass="32921">MSKVKRSDKHSTSKNLEKERSRKSERNSKRSLLEKEPQKSAEKSRKSEKPSSSSETPQPQPQEILQVENSVALPEKPSKANNFQTLDSHIRHYIQCFESKMVKKMYESENRLKQHMDLLIENAVKNIIENQEECRVMCVAPPSAPPPRKKTRFDVEPQAEPYNWPTGEHPIENPAWPEGQLRVLSTHPQRFLMRGDPTTPFEVEAGKPKVNCIFCKLPHFSDCCPIIPDPLARREILKDEKRCMKCCGKLEGNHQCNTKPCRYCKAIGDLKSDHHSSICRVPKNIE</sequence>
<feature type="region of interest" description="Disordered" evidence="1">
    <location>
        <begin position="1"/>
        <end position="63"/>
    </location>
</feature>
<dbReference type="AlphaFoldDB" id="A0A9P1N221"/>
<reference evidence="2" key="1">
    <citation type="submission" date="2022-11" db="EMBL/GenBank/DDBJ databases">
        <authorList>
            <person name="Kikuchi T."/>
        </authorList>
    </citation>
    <scope>NUCLEOTIDE SEQUENCE</scope>
    <source>
        <strain evidence="2">PS1010</strain>
    </source>
</reference>
<keyword evidence="3" id="KW-1185">Reference proteome</keyword>
<dbReference type="Proteomes" id="UP001152747">
    <property type="component" value="Unassembled WGS sequence"/>
</dbReference>
<feature type="compositionally biased region" description="Low complexity" evidence="1">
    <location>
        <begin position="50"/>
        <end position="63"/>
    </location>
</feature>
<evidence type="ECO:0000313" key="2">
    <source>
        <dbReference type="EMBL" id="CAI5444970.1"/>
    </source>
</evidence>
<gene>
    <name evidence="2" type="ORF">CAMP_LOCUS7607</name>
</gene>